<dbReference type="PANTHER" id="PTHR47491:SF5">
    <property type="entry name" value="CAP-GLY DOMAIN LINKER"/>
    <property type="match status" value="1"/>
</dbReference>
<feature type="domain" description="DUF7653" evidence="2">
    <location>
        <begin position="569"/>
        <end position="703"/>
    </location>
</feature>
<feature type="compositionally biased region" description="Low complexity" evidence="1">
    <location>
        <begin position="43"/>
        <end position="53"/>
    </location>
</feature>
<reference evidence="3 4" key="1">
    <citation type="submission" date="2020-06" db="EMBL/GenBank/DDBJ databases">
        <title>Transcriptomic and genomic resources for Thalictrum thalictroides and T. hernandezii: Facilitating candidate gene discovery in an emerging model plant lineage.</title>
        <authorList>
            <person name="Arias T."/>
            <person name="Riano-Pachon D.M."/>
            <person name="Di Stilio V.S."/>
        </authorList>
    </citation>
    <scope>NUCLEOTIDE SEQUENCE [LARGE SCALE GENOMIC DNA]</scope>
    <source>
        <strain evidence="4">cv. WT478/WT964</strain>
        <tissue evidence="3">Leaves</tissue>
    </source>
</reference>
<feature type="compositionally biased region" description="Polar residues" evidence="1">
    <location>
        <begin position="8"/>
        <end position="23"/>
    </location>
</feature>
<sequence length="902" mass="103077">MRKLFFFKSSSNNGNTKTCSSPPTDDKPRGEESQNPGLRRSRSLSSAASFRSGGLDESKFFSSDAIAFPSSSSSMPHHSSDYPVCNRSLNPERQQFNDAISQREYTIQNFNSPGSSRLDYDSSESSSCSSRFPLKCKSARFDHASNKVLDLYIDGEQKKSRSSRTKLSSSPRKHFVNGNRNGWRPPRTQSTAPGTPTGSFTDIPGSHSIKEMRNSHLHLITGDPTINEFGLESPQKLAKNVVKRLSQVSPYKTKAVPRGFDHDTPTTVEDIFEDYMEPHRRSCSDVPEDVYPVDTHDDLDLELHRKAKDAVDRVVHLSEELHSENLVRDNAYNVSSLLQVIRNLAEERRDLALEVSAQLQCRITDRASSKEALRVAKVEMDSQTLRLEKEKNELQSGLEKELDRRSNDWSFKFQKFQLEEQRLRERVRELAEQNVSLQREVSFLRGREGENMNRATHSEEQLKDLKTSLDEVRKENLDLQQTLLDTQEHLRSAESDRGSIQRSFKEKDKENKELHKAITRLQRTCSEQEKTISGLRQGLSDEVEKKQFSGNVDSLALQREQVRLTGVEQNLRREVESFRLEVDSLRHENIILLDRLRCSGESSASLCFKLDQELLSRVDCLQNQGLLFLAQSNQLCEKLLELIKVKAGECVEKELENGQDCKKNGLDGYLLLESDMKLQSLKAGFENLNRSLRAVSSVLHQKSDAIDSHSKSQNLEVNSGKRRGQDMENNMRFELKAEVLMTTALRDKLVAKQLEIDQLQSELATAIRGHDILRSEVQASLDAISSMSHKMKDLELQMMRKDESIHRLENELQGCSKDLNIVKGILPKVSQERDLLWEEVKQYSEKNMLLNSEVKTLKKKIDYLDEDILTKEGQISILKDSIENKTYDILSSPKSFQEFRLE</sequence>
<gene>
    <name evidence="3" type="ORF">FRX31_019831</name>
</gene>
<dbReference type="OrthoDB" id="1938127at2759"/>
<dbReference type="Gene3D" id="1.10.287.1490">
    <property type="match status" value="2"/>
</dbReference>
<dbReference type="EMBL" id="JABWDY010023967">
    <property type="protein sequence ID" value="KAF5190581.1"/>
    <property type="molecule type" value="Genomic_DNA"/>
</dbReference>
<evidence type="ECO:0000256" key="1">
    <source>
        <dbReference type="SAM" id="MobiDB-lite"/>
    </source>
</evidence>
<organism evidence="3 4">
    <name type="scientific">Thalictrum thalictroides</name>
    <name type="common">Rue-anemone</name>
    <name type="synonym">Anemone thalictroides</name>
    <dbReference type="NCBI Taxonomy" id="46969"/>
    <lineage>
        <taxon>Eukaryota</taxon>
        <taxon>Viridiplantae</taxon>
        <taxon>Streptophyta</taxon>
        <taxon>Embryophyta</taxon>
        <taxon>Tracheophyta</taxon>
        <taxon>Spermatophyta</taxon>
        <taxon>Magnoliopsida</taxon>
        <taxon>Ranunculales</taxon>
        <taxon>Ranunculaceae</taxon>
        <taxon>Thalictroideae</taxon>
        <taxon>Thalictrum</taxon>
    </lineage>
</organism>
<keyword evidence="4" id="KW-1185">Reference proteome</keyword>
<feature type="region of interest" description="Disordered" evidence="1">
    <location>
        <begin position="69"/>
        <end position="89"/>
    </location>
</feature>
<accession>A0A7J6W0A4</accession>
<protein>
    <submittedName>
        <fullName evidence="3">Cap-gly domain linker</fullName>
    </submittedName>
</protein>
<evidence type="ECO:0000313" key="4">
    <source>
        <dbReference type="Proteomes" id="UP000554482"/>
    </source>
</evidence>
<feature type="region of interest" description="Disordered" evidence="1">
    <location>
        <begin position="489"/>
        <end position="511"/>
    </location>
</feature>
<evidence type="ECO:0000259" key="2">
    <source>
        <dbReference type="Pfam" id="PF24670"/>
    </source>
</evidence>
<proteinExistence type="predicted"/>
<feature type="compositionally biased region" description="Polar residues" evidence="1">
    <location>
        <begin position="187"/>
        <end position="200"/>
    </location>
</feature>
<name>A0A7J6W0A4_THATH</name>
<feature type="region of interest" description="Disordered" evidence="1">
    <location>
        <begin position="8"/>
        <end position="56"/>
    </location>
</feature>
<dbReference type="Pfam" id="PF24670">
    <property type="entry name" value="DUF7653"/>
    <property type="match status" value="1"/>
</dbReference>
<feature type="region of interest" description="Disordered" evidence="1">
    <location>
        <begin position="157"/>
        <end position="200"/>
    </location>
</feature>
<dbReference type="InterPro" id="IPR056070">
    <property type="entry name" value="DUF7653"/>
</dbReference>
<dbReference type="Proteomes" id="UP000554482">
    <property type="component" value="Unassembled WGS sequence"/>
</dbReference>
<dbReference type="AlphaFoldDB" id="A0A7J6W0A4"/>
<comment type="caution">
    <text evidence="3">The sequence shown here is derived from an EMBL/GenBank/DDBJ whole genome shotgun (WGS) entry which is preliminary data.</text>
</comment>
<dbReference type="PANTHER" id="PTHR47491">
    <property type="entry name" value="CAP-GLY DOMAIN LINKER"/>
    <property type="match status" value="1"/>
</dbReference>
<evidence type="ECO:0000313" key="3">
    <source>
        <dbReference type="EMBL" id="KAF5190581.1"/>
    </source>
</evidence>